<evidence type="ECO:0000313" key="3">
    <source>
        <dbReference type="Proteomes" id="UP000066624"/>
    </source>
</evidence>
<name>A0A0K0XUJ4_9GAMM</name>
<protein>
    <submittedName>
        <fullName evidence="2">Uncharacterized protein</fullName>
    </submittedName>
</protein>
<proteinExistence type="predicted"/>
<evidence type="ECO:0000256" key="1">
    <source>
        <dbReference type="SAM" id="MobiDB-lite"/>
    </source>
</evidence>
<dbReference type="STRING" id="1579979.WM2015_1007"/>
<dbReference type="Proteomes" id="UP000066624">
    <property type="component" value="Chromosome"/>
</dbReference>
<reference evidence="2 3" key="1">
    <citation type="submission" date="2015-07" db="EMBL/GenBank/DDBJ databases">
        <authorList>
            <person name="Noorani M."/>
        </authorList>
    </citation>
    <scope>NUCLEOTIDE SEQUENCE [LARGE SCALE GENOMIC DNA]</scope>
    <source>
        <strain evidence="2 3">KCTC 42284</strain>
    </source>
</reference>
<organism evidence="2 3">
    <name type="scientific">Wenzhouxiangella marina</name>
    <dbReference type="NCBI Taxonomy" id="1579979"/>
    <lineage>
        <taxon>Bacteria</taxon>
        <taxon>Pseudomonadati</taxon>
        <taxon>Pseudomonadota</taxon>
        <taxon>Gammaproteobacteria</taxon>
        <taxon>Chromatiales</taxon>
        <taxon>Wenzhouxiangellaceae</taxon>
        <taxon>Wenzhouxiangella</taxon>
    </lineage>
</organism>
<dbReference type="EMBL" id="CP012154">
    <property type="protein sequence ID" value="AKS41384.1"/>
    <property type="molecule type" value="Genomic_DNA"/>
</dbReference>
<gene>
    <name evidence="2" type="ORF">WM2015_1007</name>
</gene>
<feature type="region of interest" description="Disordered" evidence="1">
    <location>
        <begin position="386"/>
        <end position="420"/>
    </location>
</feature>
<feature type="compositionally biased region" description="Basic and acidic residues" evidence="1">
    <location>
        <begin position="396"/>
        <end position="420"/>
    </location>
</feature>
<dbReference type="KEGG" id="wma:WM2015_1007"/>
<accession>A0A0K0XUJ4</accession>
<dbReference type="AlphaFoldDB" id="A0A0K0XUJ4"/>
<sequence>MIFGVSVVVENDWKDADLNCDMSDRSGAWIRRVLALALLLLSGALAAQDRAEDEAPTEPQARTSSDTIADLSCRDQLDRPGSWLDRSHSYMNRQLCEPAAWFDGFFGDSRSFEETPVGTFFRLRNSLQWDQREGWSVGVRVRANVLLPRVSERLRLLITSDDDLSGQFEDGPGFDEEDEQTRLGLRFIASEGARSQLDLDGTVRVSSGGLNPRVRARYRHVRGLSSNTLARATQSVFWERDEGFGTTSRFDWEWLPNRDRLLRWTAQGTFSEESDGVDWRSSLIGFQQLDPKTAVRTELGLFGYTRPDFKVEEYFVAVRYRRQFLRPWLFFELQPQHAWPLDPNGGDRRTDWRFTMTLEIQFENERSRQSRLRRYLGGEDDVEAWDDELPVPVDAPGDRVDDPVLKGDRKDGESNGDRDG</sequence>
<keyword evidence="3" id="KW-1185">Reference proteome</keyword>
<evidence type="ECO:0000313" key="2">
    <source>
        <dbReference type="EMBL" id="AKS41384.1"/>
    </source>
</evidence>